<comment type="caution">
    <text evidence="5">The sequence shown here is derived from an EMBL/GenBank/DDBJ whole genome shotgun (WGS) entry which is preliminary data.</text>
</comment>
<evidence type="ECO:0000313" key="5">
    <source>
        <dbReference type="EMBL" id="KAF4473140.1"/>
    </source>
</evidence>
<organism evidence="5 6">
    <name type="scientific">Fusarium agapanthi</name>
    <dbReference type="NCBI Taxonomy" id="1803897"/>
    <lineage>
        <taxon>Eukaryota</taxon>
        <taxon>Fungi</taxon>
        <taxon>Dikarya</taxon>
        <taxon>Ascomycota</taxon>
        <taxon>Pezizomycotina</taxon>
        <taxon>Sordariomycetes</taxon>
        <taxon>Hypocreomycetidae</taxon>
        <taxon>Hypocreales</taxon>
        <taxon>Nectriaceae</taxon>
        <taxon>Fusarium</taxon>
        <taxon>Fusarium fujikuroi species complex</taxon>
    </lineage>
</organism>
<dbReference type="InterPro" id="IPR001138">
    <property type="entry name" value="Zn2Cys6_DnaBD"/>
</dbReference>
<evidence type="ECO:0000256" key="3">
    <source>
        <dbReference type="SAM" id="MobiDB-lite"/>
    </source>
</evidence>
<evidence type="ECO:0000256" key="2">
    <source>
        <dbReference type="ARBA" id="ARBA00023242"/>
    </source>
</evidence>
<gene>
    <name evidence="5" type="ORF">FAGAP_13434</name>
</gene>
<dbReference type="AlphaFoldDB" id="A0A9P5AWQ4"/>
<dbReference type="Pfam" id="PF00172">
    <property type="entry name" value="Zn_clus"/>
    <property type="match status" value="1"/>
</dbReference>
<dbReference type="Gene3D" id="4.10.240.10">
    <property type="entry name" value="Zn(2)-C6 fungal-type DNA-binding domain"/>
    <property type="match status" value="1"/>
</dbReference>
<reference evidence="5" key="1">
    <citation type="submission" date="2020-01" db="EMBL/GenBank/DDBJ databases">
        <title>Identification and distribution of gene clusters putatively required for synthesis of sphingolipid metabolism inhibitors in phylogenetically diverse species of the filamentous fungus Fusarium.</title>
        <authorList>
            <person name="Kim H.-S."/>
            <person name="Busman M."/>
            <person name="Brown D.W."/>
            <person name="Divon H."/>
            <person name="Uhlig S."/>
            <person name="Proctor R.H."/>
        </authorList>
    </citation>
    <scope>NUCLEOTIDE SEQUENCE</scope>
    <source>
        <strain evidence="5">NRRL 31653</strain>
    </source>
</reference>
<feature type="compositionally biased region" description="Low complexity" evidence="3">
    <location>
        <begin position="18"/>
        <end position="29"/>
    </location>
</feature>
<dbReference type="GO" id="GO:0005634">
    <property type="term" value="C:nucleus"/>
    <property type="evidence" value="ECO:0007669"/>
    <property type="project" value="UniProtKB-SubCell"/>
</dbReference>
<dbReference type="GO" id="GO:0000981">
    <property type="term" value="F:DNA-binding transcription factor activity, RNA polymerase II-specific"/>
    <property type="evidence" value="ECO:0007669"/>
    <property type="project" value="InterPro"/>
</dbReference>
<dbReference type="EMBL" id="LUFC02001974">
    <property type="protein sequence ID" value="KAF4473140.1"/>
    <property type="molecule type" value="Genomic_DNA"/>
</dbReference>
<dbReference type="OrthoDB" id="5431381at2759"/>
<dbReference type="Proteomes" id="UP000737391">
    <property type="component" value="Unassembled WGS sequence"/>
</dbReference>
<feature type="region of interest" description="Disordered" evidence="3">
    <location>
        <begin position="101"/>
        <end position="169"/>
    </location>
</feature>
<name>A0A9P5AWQ4_9HYPO</name>
<feature type="compositionally biased region" description="Polar residues" evidence="3">
    <location>
        <begin position="101"/>
        <end position="110"/>
    </location>
</feature>
<sequence>MDYLEPPAGAESLSQVHQQSGTSSGPQPQLRDRRKEKPMLSCTFCRSRKVRCDRQLPCKTCTNRGIGMSCTYEMAGPRKGKSKVSVGDRIQQLEELVRTLVGQQQQQTPSVHPDGLAGEFSEHSFQASPASTVPLPSMDEDTLVQAPRHASTSQSRDRPSSPGPSEPGS</sequence>
<dbReference type="SMART" id="SM00066">
    <property type="entry name" value="GAL4"/>
    <property type="match status" value="1"/>
</dbReference>
<keyword evidence="6" id="KW-1185">Reference proteome</keyword>
<keyword evidence="2" id="KW-0539">Nucleus</keyword>
<dbReference type="CDD" id="cd00067">
    <property type="entry name" value="GAL4"/>
    <property type="match status" value="1"/>
</dbReference>
<protein>
    <recommendedName>
        <fullName evidence="4">Zn(2)-C6 fungal-type domain-containing protein</fullName>
    </recommendedName>
</protein>
<dbReference type="GO" id="GO:0008270">
    <property type="term" value="F:zinc ion binding"/>
    <property type="evidence" value="ECO:0007669"/>
    <property type="project" value="InterPro"/>
</dbReference>
<accession>A0A9P5AWQ4</accession>
<dbReference type="InterPro" id="IPR050613">
    <property type="entry name" value="Sec_Metabolite_Reg"/>
</dbReference>
<proteinExistence type="predicted"/>
<feature type="domain" description="Zn(2)-C6 fungal-type" evidence="4">
    <location>
        <begin position="41"/>
        <end position="72"/>
    </location>
</feature>
<dbReference type="PROSITE" id="PS50048">
    <property type="entry name" value="ZN2_CY6_FUNGAL_2"/>
    <property type="match status" value="1"/>
</dbReference>
<evidence type="ECO:0000256" key="1">
    <source>
        <dbReference type="ARBA" id="ARBA00004123"/>
    </source>
</evidence>
<dbReference type="PROSITE" id="PS00463">
    <property type="entry name" value="ZN2_CY6_FUNGAL_1"/>
    <property type="match status" value="1"/>
</dbReference>
<dbReference type="PANTHER" id="PTHR31001">
    <property type="entry name" value="UNCHARACTERIZED TRANSCRIPTIONAL REGULATORY PROTEIN"/>
    <property type="match status" value="1"/>
</dbReference>
<dbReference type="InterPro" id="IPR036864">
    <property type="entry name" value="Zn2-C6_fun-type_DNA-bd_sf"/>
</dbReference>
<feature type="non-terminal residue" evidence="5">
    <location>
        <position position="1"/>
    </location>
</feature>
<comment type="subcellular location">
    <subcellularLocation>
        <location evidence="1">Nucleus</location>
    </subcellularLocation>
</comment>
<evidence type="ECO:0000259" key="4">
    <source>
        <dbReference type="PROSITE" id="PS50048"/>
    </source>
</evidence>
<feature type="region of interest" description="Disordered" evidence="3">
    <location>
        <begin position="1"/>
        <end position="36"/>
    </location>
</feature>
<evidence type="ECO:0000313" key="6">
    <source>
        <dbReference type="Proteomes" id="UP000737391"/>
    </source>
</evidence>
<dbReference type="SUPFAM" id="SSF57701">
    <property type="entry name" value="Zn2/Cys6 DNA-binding domain"/>
    <property type="match status" value="1"/>
</dbReference>